<name>A0A0V8HMX2_9BACI</name>
<dbReference type="OrthoDB" id="2301957at2"/>
<gene>
    <name evidence="2" type="ORF">GA0061094_0840</name>
</gene>
<dbReference type="PIRSF" id="PIRSF021290">
    <property type="entry name" value="DUF1273"/>
    <property type="match status" value="1"/>
</dbReference>
<dbReference type="PANTHER" id="PTHR38440:SF1">
    <property type="entry name" value="UPF0398 PROTEIN SPR0331"/>
    <property type="match status" value="1"/>
</dbReference>
<evidence type="ECO:0000313" key="2">
    <source>
        <dbReference type="EMBL" id="SCB83719.1"/>
    </source>
</evidence>
<accession>A0A0V8HMX2</accession>
<dbReference type="NCBIfam" id="NF010181">
    <property type="entry name" value="PRK13660.1"/>
    <property type="match status" value="1"/>
</dbReference>
<dbReference type="Gene3D" id="3.40.50.450">
    <property type="match status" value="1"/>
</dbReference>
<comment type="similarity">
    <text evidence="1">Belongs to the UPF0398 family.</text>
</comment>
<organism evidence="2 3">
    <name type="scientific">[Bacillus] enclensis</name>
    <dbReference type="NCBI Taxonomy" id="1402860"/>
    <lineage>
        <taxon>Bacteria</taxon>
        <taxon>Bacillati</taxon>
        <taxon>Bacillota</taxon>
        <taxon>Bacilli</taxon>
        <taxon>Bacillales</taxon>
        <taxon>Bacillaceae</taxon>
        <taxon>Rossellomorea</taxon>
    </lineage>
</organism>
<dbReference type="Pfam" id="PF06908">
    <property type="entry name" value="YpsA"/>
    <property type="match status" value="1"/>
</dbReference>
<dbReference type="PANTHER" id="PTHR38440">
    <property type="entry name" value="UPF0398 PROTEIN YPSA"/>
    <property type="match status" value="1"/>
</dbReference>
<dbReference type="AlphaFoldDB" id="A0A0V8HMX2"/>
<dbReference type="InterPro" id="IPR010697">
    <property type="entry name" value="YspA"/>
</dbReference>
<proteinExistence type="inferred from homology"/>
<reference evidence="3" key="1">
    <citation type="submission" date="2016-08" db="EMBL/GenBank/DDBJ databases">
        <authorList>
            <person name="Varghese N."/>
            <person name="Submissions Spin"/>
        </authorList>
    </citation>
    <scope>NUCLEOTIDE SEQUENCE [LARGE SCALE GENOMIC DNA]</scope>
    <source>
        <strain evidence="3">SGD-1123</strain>
    </source>
</reference>
<dbReference type="SUPFAM" id="SSF102405">
    <property type="entry name" value="MCP/YpsA-like"/>
    <property type="match status" value="1"/>
</dbReference>
<dbReference type="RefSeq" id="WP_058297613.1">
    <property type="nucleotide sequence ID" value="NZ_FMAU01000001.1"/>
</dbReference>
<dbReference type="Proteomes" id="UP000181997">
    <property type="component" value="Unassembled WGS sequence"/>
</dbReference>
<dbReference type="EMBL" id="FMAU01000001">
    <property type="protein sequence ID" value="SCB83719.1"/>
    <property type="molecule type" value="Genomic_DNA"/>
</dbReference>
<protein>
    <recommendedName>
        <fullName evidence="1">UPF0398 protein GA0061094_0840</fullName>
    </recommendedName>
</protein>
<evidence type="ECO:0000256" key="1">
    <source>
        <dbReference type="HAMAP-Rule" id="MF_01575"/>
    </source>
</evidence>
<dbReference type="HAMAP" id="MF_01575">
    <property type="entry name" value="UPF0398"/>
    <property type="match status" value="1"/>
</dbReference>
<sequence>MSKVACLTGYKSFELGIFKQDDKAVHYIKQALKKELLSLLDEGLEWVTISGQLGVELWGAEVVFDLQDEYPDLKLAVLTPFLNQEENWNENNKEYYELILSQADFVDSVSKEPYKSPQQFRNRNLLFLNKTQALIILFDEEKEGSPKYFYEEALRHKESNPAFEIRTISFQDLQWVVEEEQWKTDKVTIDSHSRIPAFLK</sequence>
<evidence type="ECO:0000313" key="3">
    <source>
        <dbReference type="Proteomes" id="UP000181997"/>
    </source>
</evidence>
<keyword evidence="3" id="KW-1185">Reference proteome</keyword>